<sequence length="184" mass="20460">MGKQFLTKSEYIEIVRFAESKGVMVIPEIDLPGHSTAALNAMKMRYVHSPTLTDFRLHDPLDESQFISTQYFSNGVVNPCVESTYSFTKTVVQAIQSYHKEAEQPLTVIHLGGDEVPGTAWSRSPACDTMLTQLGKTNIDDQKEKVREIKVAMFRRLGALAESVGLSLAFWEDGLMTASPMSLL</sequence>
<dbReference type="Proteomes" id="UP000593567">
    <property type="component" value="Unassembled WGS sequence"/>
</dbReference>
<dbReference type="EC" id="3.2.1.52" evidence="3"/>
<name>A0A7J7K2Z6_BUGNE</name>
<dbReference type="Gene3D" id="3.20.20.80">
    <property type="entry name" value="Glycosidases"/>
    <property type="match status" value="1"/>
</dbReference>
<proteinExistence type="inferred from homology"/>
<feature type="domain" description="Glycoside hydrolase family 20 catalytic" evidence="6">
    <location>
        <begin position="4"/>
        <end position="177"/>
    </location>
</feature>
<gene>
    <name evidence="7" type="ORF">EB796_009733</name>
</gene>
<comment type="catalytic activity">
    <reaction evidence="1">
        <text>Hydrolysis of terminal non-reducing N-acetyl-D-hexosamine residues in N-acetyl-beta-D-hexosaminides.</text>
        <dbReference type="EC" id="3.2.1.52"/>
    </reaction>
</comment>
<evidence type="ECO:0000256" key="3">
    <source>
        <dbReference type="ARBA" id="ARBA00012663"/>
    </source>
</evidence>
<dbReference type="SUPFAM" id="SSF51445">
    <property type="entry name" value="(Trans)glycosidases"/>
    <property type="match status" value="1"/>
</dbReference>
<dbReference type="InterPro" id="IPR017853">
    <property type="entry name" value="GH"/>
</dbReference>
<keyword evidence="4" id="KW-0378">Hydrolase</keyword>
<protein>
    <recommendedName>
        <fullName evidence="3">beta-N-acetylhexosaminidase</fullName>
        <ecNumber evidence="3">3.2.1.52</ecNumber>
    </recommendedName>
</protein>
<comment type="similarity">
    <text evidence="2">Belongs to the glycosyl hydrolase 20 family.</text>
</comment>
<dbReference type="GO" id="GO:0005975">
    <property type="term" value="P:carbohydrate metabolic process"/>
    <property type="evidence" value="ECO:0007669"/>
    <property type="project" value="InterPro"/>
</dbReference>
<dbReference type="PRINTS" id="PR00738">
    <property type="entry name" value="GLHYDRLASE20"/>
</dbReference>
<dbReference type="OrthoDB" id="428480at2759"/>
<evidence type="ECO:0000256" key="5">
    <source>
        <dbReference type="PIRSR" id="PIRSR625705-1"/>
    </source>
</evidence>
<evidence type="ECO:0000256" key="1">
    <source>
        <dbReference type="ARBA" id="ARBA00001231"/>
    </source>
</evidence>
<evidence type="ECO:0000256" key="4">
    <source>
        <dbReference type="ARBA" id="ARBA00022801"/>
    </source>
</evidence>
<evidence type="ECO:0000256" key="2">
    <source>
        <dbReference type="ARBA" id="ARBA00006285"/>
    </source>
</evidence>
<comment type="caution">
    <text evidence="7">The sequence shown here is derived from an EMBL/GenBank/DDBJ whole genome shotgun (WGS) entry which is preliminary data.</text>
</comment>
<evidence type="ECO:0000259" key="6">
    <source>
        <dbReference type="Pfam" id="PF00728"/>
    </source>
</evidence>
<keyword evidence="8" id="KW-1185">Reference proteome</keyword>
<dbReference type="PANTHER" id="PTHR22600:SF57">
    <property type="entry name" value="BETA-N-ACETYLHEXOSAMINIDASE"/>
    <property type="match status" value="1"/>
</dbReference>
<dbReference type="GO" id="GO:0030203">
    <property type="term" value="P:glycosaminoglycan metabolic process"/>
    <property type="evidence" value="ECO:0007669"/>
    <property type="project" value="TreeGrafter"/>
</dbReference>
<dbReference type="InterPro" id="IPR015883">
    <property type="entry name" value="Glyco_hydro_20_cat"/>
</dbReference>
<dbReference type="GO" id="GO:0004563">
    <property type="term" value="F:beta-N-acetylhexosaminidase activity"/>
    <property type="evidence" value="ECO:0007669"/>
    <property type="project" value="UniProtKB-EC"/>
</dbReference>
<dbReference type="InterPro" id="IPR025705">
    <property type="entry name" value="Beta_hexosaminidase_sua/sub"/>
</dbReference>
<dbReference type="Pfam" id="PF00728">
    <property type="entry name" value="Glyco_hydro_20"/>
    <property type="match status" value="1"/>
</dbReference>
<dbReference type="PANTHER" id="PTHR22600">
    <property type="entry name" value="BETA-HEXOSAMINIDASE"/>
    <property type="match status" value="1"/>
</dbReference>
<evidence type="ECO:0000313" key="8">
    <source>
        <dbReference type="Proteomes" id="UP000593567"/>
    </source>
</evidence>
<organism evidence="7 8">
    <name type="scientific">Bugula neritina</name>
    <name type="common">Brown bryozoan</name>
    <name type="synonym">Sertularia neritina</name>
    <dbReference type="NCBI Taxonomy" id="10212"/>
    <lineage>
        <taxon>Eukaryota</taxon>
        <taxon>Metazoa</taxon>
        <taxon>Spiralia</taxon>
        <taxon>Lophotrochozoa</taxon>
        <taxon>Bryozoa</taxon>
        <taxon>Gymnolaemata</taxon>
        <taxon>Cheilostomatida</taxon>
        <taxon>Flustrina</taxon>
        <taxon>Buguloidea</taxon>
        <taxon>Bugulidae</taxon>
        <taxon>Bugula</taxon>
    </lineage>
</organism>
<reference evidence="7" key="1">
    <citation type="submission" date="2020-06" db="EMBL/GenBank/DDBJ databases">
        <title>Draft genome of Bugula neritina, a colonial animal packing powerful symbionts and potential medicines.</title>
        <authorList>
            <person name="Rayko M."/>
        </authorList>
    </citation>
    <scope>NUCLEOTIDE SEQUENCE [LARGE SCALE GENOMIC DNA]</scope>
    <source>
        <strain evidence="7">Kwan_BN1</strain>
    </source>
</reference>
<feature type="active site" description="Proton donor" evidence="5">
    <location>
        <position position="115"/>
    </location>
</feature>
<dbReference type="GO" id="GO:0016020">
    <property type="term" value="C:membrane"/>
    <property type="evidence" value="ECO:0007669"/>
    <property type="project" value="TreeGrafter"/>
</dbReference>
<dbReference type="EMBL" id="VXIV02001550">
    <property type="protein sequence ID" value="KAF6031968.1"/>
    <property type="molecule type" value="Genomic_DNA"/>
</dbReference>
<accession>A0A7J7K2Z6</accession>
<dbReference type="AlphaFoldDB" id="A0A7J7K2Z6"/>
<evidence type="ECO:0000313" key="7">
    <source>
        <dbReference type="EMBL" id="KAF6031968.1"/>
    </source>
</evidence>